<evidence type="ECO:0000256" key="1">
    <source>
        <dbReference type="ARBA" id="ARBA00022744"/>
    </source>
</evidence>
<comment type="similarity">
    <text evidence="4 5">Belongs to the intermediate filament family.</text>
</comment>
<dbReference type="PANTHER" id="PTHR45616">
    <property type="entry name" value="GATA-TYPE DOMAIN-CONTAINING PROTEIN"/>
    <property type="match status" value="1"/>
</dbReference>
<dbReference type="FunFam" id="1.20.5.1160:FF:000001">
    <property type="entry name" value="Keratin type II"/>
    <property type="match status" value="1"/>
</dbReference>
<feature type="coiled-coil region" evidence="6">
    <location>
        <begin position="161"/>
        <end position="394"/>
    </location>
</feature>
<dbReference type="InterPro" id="IPR003054">
    <property type="entry name" value="Keratin_II"/>
</dbReference>
<dbReference type="Pfam" id="PF16208">
    <property type="entry name" value="Keratin_2_head"/>
    <property type="match status" value="1"/>
</dbReference>
<dbReference type="EMBL" id="JAGEUA010000005">
    <property type="protein sequence ID" value="KAL0977828.1"/>
    <property type="molecule type" value="Genomic_DNA"/>
</dbReference>
<proteinExistence type="inferred from homology"/>
<dbReference type="SMART" id="SM01391">
    <property type="entry name" value="Filament"/>
    <property type="match status" value="1"/>
</dbReference>
<evidence type="ECO:0000256" key="4">
    <source>
        <dbReference type="ARBA" id="ARBA00061646"/>
    </source>
</evidence>
<evidence type="ECO:0000256" key="2">
    <source>
        <dbReference type="ARBA" id="ARBA00022754"/>
    </source>
</evidence>
<keyword evidence="10" id="KW-1185">Reference proteome</keyword>
<dbReference type="PRINTS" id="PR01276">
    <property type="entry name" value="TYPE2KERATIN"/>
</dbReference>
<comment type="caution">
    <text evidence="9">The sequence shown here is derived from an EMBL/GenBank/DDBJ whole genome shotgun (WGS) entry which is preliminary data.</text>
</comment>
<dbReference type="PROSITE" id="PS00226">
    <property type="entry name" value="IF_ROD_1"/>
    <property type="match status" value="1"/>
</dbReference>
<dbReference type="AlphaFoldDB" id="A0ABD0WRR9"/>
<feature type="compositionally biased region" description="Polar residues" evidence="7">
    <location>
        <begin position="8"/>
        <end position="23"/>
    </location>
</feature>
<dbReference type="InterPro" id="IPR039008">
    <property type="entry name" value="IF_rod_dom"/>
</dbReference>
<evidence type="ECO:0000259" key="8">
    <source>
        <dbReference type="PROSITE" id="PS51842"/>
    </source>
</evidence>
<evidence type="ECO:0000256" key="7">
    <source>
        <dbReference type="SAM" id="MobiDB-lite"/>
    </source>
</evidence>
<dbReference type="InterPro" id="IPR032444">
    <property type="entry name" value="Keratin_2_head"/>
</dbReference>
<accession>A0ABD0WRR9</accession>
<feature type="region of interest" description="Disordered" evidence="7">
    <location>
        <begin position="1"/>
        <end position="28"/>
    </location>
</feature>
<dbReference type="Gene3D" id="1.20.5.1160">
    <property type="entry name" value="Vasodilator-stimulated phosphoprotein"/>
    <property type="match status" value="1"/>
</dbReference>
<evidence type="ECO:0000256" key="3">
    <source>
        <dbReference type="ARBA" id="ARBA00023054"/>
    </source>
</evidence>
<dbReference type="SUPFAM" id="SSF64593">
    <property type="entry name" value="Intermediate filament protein, coiled coil region"/>
    <property type="match status" value="3"/>
</dbReference>
<protein>
    <recommendedName>
        <fullName evidence="8">IF rod domain-containing protein</fullName>
    </recommendedName>
</protein>
<name>A0ABD0WRR9_UMBPY</name>
<evidence type="ECO:0000313" key="10">
    <source>
        <dbReference type="Proteomes" id="UP001557470"/>
    </source>
</evidence>
<keyword evidence="3 6" id="KW-0175">Coiled coil</keyword>
<dbReference type="PROSITE" id="PS51842">
    <property type="entry name" value="IF_ROD_2"/>
    <property type="match status" value="1"/>
</dbReference>
<evidence type="ECO:0000313" key="9">
    <source>
        <dbReference type="EMBL" id="KAL0977828.1"/>
    </source>
</evidence>
<dbReference type="Gene3D" id="1.20.5.170">
    <property type="match status" value="1"/>
</dbReference>
<dbReference type="GO" id="GO:0005882">
    <property type="term" value="C:intermediate filament"/>
    <property type="evidence" value="ECO:0007669"/>
    <property type="project" value="UniProtKB-KW"/>
</dbReference>
<dbReference type="FunFam" id="1.20.5.170:FF:000004">
    <property type="entry name" value="Keratin, type II cytoskeletal 5"/>
    <property type="match status" value="1"/>
</dbReference>
<dbReference type="FunFam" id="1.20.5.500:FF:000001">
    <property type="entry name" value="Type II keratin 23"/>
    <property type="match status" value="1"/>
</dbReference>
<dbReference type="InterPro" id="IPR018039">
    <property type="entry name" value="IF_conserved"/>
</dbReference>
<evidence type="ECO:0000256" key="5">
    <source>
        <dbReference type="RuleBase" id="RU000685"/>
    </source>
</evidence>
<dbReference type="PANTHER" id="PTHR45616:SF21">
    <property type="entry name" value="KERATIN, TYPE II CYTOSKELETAL 7"/>
    <property type="match status" value="1"/>
</dbReference>
<evidence type="ECO:0000256" key="6">
    <source>
        <dbReference type="SAM" id="Coils"/>
    </source>
</evidence>
<organism evidence="9 10">
    <name type="scientific">Umbra pygmaea</name>
    <name type="common">Eastern mudminnow</name>
    <dbReference type="NCBI Taxonomy" id="75934"/>
    <lineage>
        <taxon>Eukaryota</taxon>
        <taxon>Metazoa</taxon>
        <taxon>Chordata</taxon>
        <taxon>Craniata</taxon>
        <taxon>Vertebrata</taxon>
        <taxon>Euteleostomi</taxon>
        <taxon>Actinopterygii</taxon>
        <taxon>Neopterygii</taxon>
        <taxon>Teleostei</taxon>
        <taxon>Protacanthopterygii</taxon>
        <taxon>Esociformes</taxon>
        <taxon>Umbridae</taxon>
        <taxon>Umbra</taxon>
    </lineage>
</organism>
<dbReference type="Proteomes" id="UP001557470">
    <property type="component" value="Unassembled WGS sequence"/>
</dbReference>
<dbReference type="Pfam" id="PF00038">
    <property type="entry name" value="Filament"/>
    <property type="match status" value="1"/>
</dbReference>
<reference evidence="9 10" key="1">
    <citation type="submission" date="2024-06" db="EMBL/GenBank/DDBJ databases">
        <authorList>
            <person name="Pan Q."/>
            <person name="Wen M."/>
            <person name="Jouanno E."/>
            <person name="Zahm M."/>
            <person name="Klopp C."/>
            <person name="Cabau C."/>
            <person name="Louis A."/>
            <person name="Berthelot C."/>
            <person name="Parey E."/>
            <person name="Roest Crollius H."/>
            <person name="Montfort J."/>
            <person name="Robinson-Rechavi M."/>
            <person name="Bouchez O."/>
            <person name="Lampietro C."/>
            <person name="Lopez Roques C."/>
            <person name="Donnadieu C."/>
            <person name="Postlethwait J."/>
            <person name="Bobe J."/>
            <person name="Verreycken H."/>
            <person name="Guiguen Y."/>
        </authorList>
    </citation>
    <scope>NUCLEOTIDE SEQUENCE [LARGE SCALE GENOMIC DNA]</scope>
    <source>
        <strain evidence="9">Up_M1</strain>
        <tissue evidence="9">Testis</tissue>
    </source>
</reference>
<feature type="domain" description="IF rod" evidence="8">
    <location>
        <begin position="108"/>
        <end position="419"/>
    </location>
</feature>
<gene>
    <name evidence="9" type="ORF">UPYG_G00161810</name>
</gene>
<dbReference type="Gene3D" id="1.20.5.500">
    <property type="entry name" value="Single helix bin"/>
    <property type="match status" value="1"/>
</dbReference>
<keyword evidence="2 5" id="KW-0403">Intermediate filament</keyword>
<sequence>MSTKEVRFTTYSARSSSGSPQNFSSRSYSGGYVSGARQRYSVGANAYMVIGGDGQRGGGMEFGYGGMGGEMGTCTGPPHVKAVHVNKSLLTPVNIEIDPNIQALRIQEKEQMKILNNRFASLINKVCFLEQQRKMLQTKLSLLQDQTSTPSNMNSKFEAYISNLRRQLDGLGDDKMKLEGELRNMQGLVEDLKTKYEDEINKRNESENNFVILKKDTDAACMNKMELETKLATLTEELNFLRNIYESELRELQDQIKDTTVVVEMDNARSLDMDSIVAELRAQYEEIAKRNRAEAEAWYMQKYEKLQVSASKYEDDLRNAKAEIAEIDGIIRRYQSEIDMIKGQRAKLENQIAEEEKSGESAVKDAKHQIMELEKALQTDKQNMAKQVRQYQELMNVKLALDIEIATYRKLLEGEEKRLVTGTKSNNVSKQISSPNYHSYPMESTHITSYISGSPKVYRSAQRSKEIGSNFDLPGSITLGGTRRDVGATVILASNIGQTTVVATLDASGEL</sequence>
<keyword evidence="1" id="KW-0416">Keratin</keyword>